<name>A0A0J6FPG9_COCPO</name>
<reference evidence="2" key="3">
    <citation type="journal article" date="2010" name="Genome Res.">
        <title>Population genomic sequencing of Coccidioides fungi reveals recent hybridization and transposon control.</title>
        <authorList>
            <person name="Neafsey D.E."/>
            <person name="Barker B.M."/>
            <person name="Sharpton T.J."/>
            <person name="Stajich J.E."/>
            <person name="Park D.J."/>
            <person name="Whiston E."/>
            <person name="Hung C.-Y."/>
            <person name="McMahan C."/>
            <person name="White J."/>
            <person name="Sykes S."/>
            <person name="Heiman D."/>
            <person name="Young S."/>
            <person name="Zeng Q."/>
            <person name="Abouelleil A."/>
            <person name="Aftuck L."/>
            <person name="Bessette D."/>
            <person name="Brown A."/>
            <person name="FitzGerald M."/>
            <person name="Lui A."/>
            <person name="Macdonald J.P."/>
            <person name="Priest M."/>
            <person name="Orbach M.J."/>
            <person name="Galgiani J.N."/>
            <person name="Kirkland T.N."/>
            <person name="Cole G.T."/>
            <person name="Birren B.W."/>
            <person name="Henn M.R."/>
            <person name="Taylor J.W."/>
            <person name="Rounsley S.D."/>
        </authorList>
    </citation>
    <scope>NUCLEOTIDE SEQUENCE [LARGE SCALE GENOMIC DNA]</scope>
    <source>
        <strain evidence="2">RMSCC 3488</strain>
    </source>
</reference>
<gene>
    <name evidence="1" type="ORF">CPAG_08564</name>
</gene>
<sequence length="125" mass="14385">MWGDWVWVTEALNVGRELFLGGLAREICGPGQQQDADPSRDTQVIMWARWLVRGCWVGWLWAEGLASARRFLTPRTSRNGCADANRNCLRVQQPSSHTQKREFQPSSIKVRDVECERRGPIYQIL</sequence>
<dbReference type="VEuPathDB" id="FungiDB:CPAG_08564"/>
<dbReference type="EMBL" id="DS268113">
    <property type="protein sequence ID" value="KMM72268.1"/>
    <property type="molecule type" value="Genomic_DNA"/>
</dbReference>
<organism evidence="1 2">
    <name type="scientific">Coccidioides posadasii RMSCC 3488</name>
    <dbReference type="NCBI Taxonomy" id="454284"/>
    <lineage>
        <taxon>Eukaryota</taxon>
        <taxon>Fungi</taxon>
        <taxon>Dikarya</taxon>
        <taxon>Ascomycota</taxon>
        <taxon>Pezizomycotina</taxon>
        <taxon>Eurotiomycetes</taxon>
        <taxon>Eurotiomycetidae</taxon>
        <taxon>Onygenales</taxon>
        <taxon>Onygenaceae</taxon>
        <taxon>Coccidioides</taxon>
    </lineage>
</organism>
<evidence type="ECO:0000313" key="2">
    <source>
        <dbReference type="Proteomes" id="UP000054567"/>
    </source>
</evidence>
<evidence type="ECO:0000313" key="1">
    <source>
        <dbReference type="EMBL" id="KMM72268.1"/>
    </source>
</evidence>
<accession>A0A0J6FPG9</accession>
<proteinExistence type="predicted"/>
<dbReference type="Proteomes" id="UP000054567">
    <property type="component" value="Unassembled WGS sequence"/>
</dbReference>
<dbReference type="AlphaFoldDB" id="A0A0J6FPG9"/>
<protein>
    <submittedName>
        <fullName evidence="1">Uncharacterized protein</fullName>
    </submittedName>
</protein>
<reference evidence="2" key="2">
    <citation type="journal article" date="2009" name="Genome Res.">
        <title>Comparative genomic analyses of the human fungal pathogens Coccidioides and their relatives.</title>
        <authorList>
            <person name="Sharpton T.J."/>
            <person name="Stajich J.E."/>
            <person name="Rounsley S.D."/>
            <person name="Gardner M.J."/>
            <person name="Wortman J.R."/>
            <person name="Jordar V.S."/>
            <person name="Maiti R."/>
            <person name="Kodira C.D."/>
            <person name="Neafsey D.E."/>
            <person name="Zeng Q."/>
            <person name="Hung C.-Y."/>
            <person name="McMahan C."/>
            <person name="Muszewska A."/>
            <person name="Grynberg M."/>
            <person name="Mandel M.A."/>
            <person name="Kellner E.M."/>
            <person name="Barker B.M."/>
            <person name="Galgiani J.N."/>
            <person name="Orbach M.J."/>
            <person name="Kirkland T.N."/>
            <person name="Cole G.T."/>
            <person name="Henn M.R."/>
            <person name="Birren B.W."/>
            <person name="Taylor J.W."/>
        </authorList>
    </citation>
    <scope>NUCLEOTIDE SEQUENCE [LARGE SCALE GENOMIC DNA]</scope>
    <source>
        <strain evidence="2">RMSCC 3488</strain>
    </source>
</reference>
<reference evidence="1 2" key="1">
    <citation type="submission" date="2007-06" db="EMBL/GenBank/DDBJ databases">
        <title>The Genome Sequence of Coccidioides posadasii RMSCC_3488.</title>
        <authorList>
            <consortium name="Coccidioides Genome Resources Consortium"/>
            <consortium name="The Broad Institute Genome Sequencing Platform"/>
            <person name="Henn M.R."/>
            <person name="Sykes S."/>
            <person name="Young S."/>
            <person name="Jaffe D."/>
            <person name="Berlin A."/>
            <person name="Alvarez P."/>
            <person name="Butler J."/>
            <person name="Gnerre S."/>
            <person name="Grabherr M."/>
            <person name="Mauceli E."/>
            <person name="Brockman W."/>
            <person name="Kodira C."/>
            <person name="Alvarado L."/>
            <person name="Zeng Q."/>
            <person name="Crawford M."/>
            <person name="Antoine C."/>
            <person name="Devon K."/>
            <person name="Galgiani J."/>
            <person name="Orsborn K."/>
            <person name="Lewis M.L."/>
            <person name="Nusbaum C."/>
            <person name="Galagan J."/>
            <person name="Birren B."/>
        </authorList>
    </citation>
    <scope>NUCLEOTIDE SEQUENCE [LARGE SCALE GENOMIC DNA]</scope>
    <source>
        <strain evidence="1 2">RMSCC 3488</strain>
    </source>
</reference>